<dbReference type="PANTHER" id="PTHR31435">
    <property type="entry name" value="PROTEIN NATD1"/>
    <property type="match status" value="1"/>
</dbReference>
<dbReference type="Pfam" id="PF14542">
    <property type="entry name" value="Acetyltransf_CG"/>
    <property type="match status" value="1"/>
</dbReference>
<dbReference type="EMBL" id="QRHE01000002">
    <property type="protein sequence ID" value="RHF53006.1"/>
    <property type="molecule type" value="Genomic_DNA"/>
</dbReference>
<comment type="caution">
    <text evidence="2">The sequence shown here is derived from an EMBL/GenBank/DDBJ whole genome shotgun (WGS) entry which is preliminary data.</text>
</comment>
<dbReference type="OrthoDB" id="9793389at2"/>
<dbReference type="GO" id="GO:0016740">
    <property type="term" value="F:transferase activity"/>
    <property type="evidence" value="ECO:0007669"/>
    <property type="project" value="UniProtKB-KW"/>
</dbReference>
<dbReference type="InterPro" id="IPR045057">
    <property type="entry name" value="Gcn5-rel_NAT"/>
</dbReference>
<dbReference type="CDD" id="cd04301">
    <property type="entry name" value="NAT_SF"/>
    <property type="match status" value="1"/>
</dbReference>
<dbReference type="SUPFAM" id="SSF55729">
    <property type="entry name" value="Acyl-CoA N-acyltransferases (Nat)"/>
    <property type="match status" value="1"/>
</dbReference>
<keyword evidence="2" id="KW-0808">Transferase</keyword>
<accession>A0A414NZG6</accession>
<evidence type="ECO:0000259" key="1">
    <source>
        <dbReference type="PROSITE" id="PS51729"/>
    </source>
</evidence>
<organism evidence="2 3">
    <name type="scientific">Mitsuokella multacida</name>
    <dbReference type="NCBI Taxonomy" id="52226"/>
    <lineage>
        <taxon>Bacteria</taxon>
        <taxon>Bacillati</taxon>
        <taxon>Bacillota</taxon>
        <taxon>Negativicutes</taxon>
        <taxon>Selenomonadales</taxon>
        <taxon>Selenomonadaceae</taxon>
        <taxon>Mitsuokella</taxon>
    </lineage>
</organism>
<protein>
    <submittedName>
        <fullName evidence="2">N-acetyltransferase</fullName>
    </submittedName>
</protein>
<evidence type="ECO:0000313" key="3">
    <source>
        <dbReference type="Proteomes" id="UP000283442"/>
    </source>
</evidence>
<reference evidence="2 3" key="1">
    <citation type="submission" date="2018-08" db="EMBL/GenBank/DDBJ databases">
        <title>A genome reference for cultivated species of the human gut microbiota.</title>
        <authorList>
            <person name="Zou Y."/>
            <person name="Xue W."/>
            <person name="Luo G."/>
        </authorList>
    </citation>
    <scope>NUCLEOTIDE SEQUENCE [LARGE SCALE GENOMIC DNA]</scope>
    <source>
        <strain evidence="2 3">AM25-21AC</strain>
    </source>
</reference>
<name>A0A414NZG6_9FIRM</name>
<dbReference type="Proteomes" id="UP000283442">
    <property type="component" value="Unassembled WGS sequence"/>
</dbReference>
<evidence type="ECO:0000313" key="2">
    <source>
        <dbReference type="EMBL" id="RHF53006.1"/>
    </source>
</evidence>
<gene>
    <name evidence="2" type="ORF">DW674_02395</name>
</gene>
<dbReference type="InterPro" id="IPR031165">
    <property type="entry name" value="GNAT_YJDJ"/>
</dbReference>
<dbReference type="PANTHER" id="PTHR31435:SF10">
    <property type="entry name" value="BSR4717 PROTEIN"/>
    <property type="match status" value="1"/>
</dbReference>
<proteinExistence type="predicted"/>
<dbReference type="AlphaFoldDB" id="A0A414NZG6"/>
<sequence length="85" mass="9422">MFHEESGRIYAEDEMGKVIAEIVFPEVRPGVCEIMHTYVDNSLRGQGIAGKLMTLAVTAIKRDGKTVTASCSYAVKWLSRRDAES</sequence>
<dbReference type="InterPro" id="IPR016181">
    <property type="entry name" value="Acyl_CoA_acyltransferase"/>
</dbReference>
<dbReference type="PROSITE" id="PS51729">
    <property type="entry name" value="GNAT_YJDJ"/>
    <property type="match status" value="1"/>
</dbReference>
<dbReference type="Gene3D" id="3.40.630.30">
    <property type="match status" value="1"/>
</dbReference>
<feature type="domain" description="N-acetyltransferase" evidence="1">
    <location>
        <begin position="1"/>
        <end position="85"/>
    </location>
</feature>